<evidence type="ECO:0000313" key="3">
    <source>
        <dbReference type="Proteomes" id="UP000289152"/>
    </source>
</evidence>
<evidence type="ECO:0000256" key="1">
    <source>
        <dbReference type="SAM" id="SignalP"/>
    </source>
</evidence>
<keyword evidence="3" id="KW-1185">Reference proteome</keyword>
<dbReference type="OrthoDB" id="2560978at2759"/>
<dbReference type="Proteomes" id="UP000289152">
    <property type="component" value="Unassembled WGS sequence"/>
</dbReference>
<reference evidence="2 3" key="1">
    <citation type="submission" date="2016-06" db="EMBL/GenBank/DDBJ databases">
        <title>Evolution of pathogenesis and genome organization in the Tremellales.</title>
        <authorList>
            <person name="Cuomo C."/>
            <person name="Litvintseva A."/>
            <person name="Heitman J."/>
            <person name="Chen Y."/>
            <person name="Sun S."/>
            <person name="Springer D."/>
            <person name="Dromer F."/>
            <person name="Young S."/>
            <person name="Zeng Q."/>
            <person name="Chapman S."/>
            <person name="Gujja S."/>
            <person name="Saif S."/>
            <person name="Birren B."/>
        </authorList>
    </citation>
    <scope>NUCLEOTIDE SEQUENCE [LARGE SCALE GENOMIC DNA]</scope>
    <source>
        <strain evidence="2 3">ATCC 28783</strain>
    </source>
</reference>
<dbReference type="InParanoid" id="A0A4Q1BKV6"/>
<gene>
    <name evidence="2" type="ORF">M231_04302</name>
</gene>
<organism evidence="2 3">
    <name type="scientific">Tremella mesenterica</name>
    <name type="common">Jelly fungus</name>
    <dbReference type="NCBI Taxonomy" id="5217"/>
    <lineage>
        <taxon>Eukaryota</taxon>
        <taxon>Fungi</taxon>
        <taxon>Dikarya</taxon>
        <taxon>Basidiomycota</taxon>
        <taxon>Agaricomycotina</taxon>
        <taxon>Tremellomycetes</taxon>
        <taxon>Tremellales</taxon>
        <taxon>Tremellaceae</taxon>
        <taxon>Tremella</taxon>
    </lineage>
</organism>
<feature type="chain" id="PRO_5020893438" evidence="1">
    <location>
        <begin position="16"/>
        <end position="102"/>
    </location>
</feature>
<keyword evidence="1" id="KW-0732">Signal</keyword>
<name>A0A4Q1BKV6_TREME</name>
<protein>
    <submittedName>
        <fullName evidence="2">Uncharacterized protein</fullName>
    </submittedName>
</protein>
<comment type="caution">
    <text evidence="2">The sequence shown here is derived from an EMBL/GenBank/DDBJ whole genome shotgun (WGS) entry which is preliminary data.</text>
</comment>
<dbReference type="EMBL" id="SDIL01000048">
    <property type="protein sequence ID" value="RXK38393.1"/>
    <property type="molecule type" value="Genomic_DNA"/>
</dbReference>
<sequence>MLAKLALFLVPFVAAADYRLLVNKPSCVNMNEFQQTFTKLCPVFPANPSQFTSNGVYFHPGDYSGKNNATEALVYCVFHKSDGSTVQYTTDVLYVLGGSLVN</sequence>
<dbReference type="AlphaFoldDB" id="A0A4Q1BKV6"/>
<proteinExistence type="predicted"/>
<accession>A0A4Q1BKV6</accession>
<evidence type="ECO:0000313" key="2">
    <source>
        <dbReference type="EMBL" id="RXK38393.1"/>
    </source>
</evidence>
<feature type="signal peptide" evidence="1">
    <location>
        <begin position="1"/>
        <end position="15"/>
    </location>
</feature>